<evidence type="ECO:0000313" key="2">
    <source>
        <dbReference type="Proteomes" id="UP001054837"/>
    </source>
</evidence>
<comment type="caution">
    <text evidence="1">The sequence shown here is derived from an EMBL/GenBank/DDBJ whole genome shotgun (WGS) entry which is preliminary data.</text>
</comment>
<proteinExistence type="predicted"/>
<name>A0AAV4NDM5_9ARAC</name>
<reference evidence="1 2" key="1">
    <citation type="submission" date="2021-06" db="EMBL/GenBank/DDBJ databases">
        <title>Caerostris darwini draft genome.</title>
        <authorList>
            <person name="Kono N."/>
            <person name="Arakawa K."/>
        </authorList>
    </citation>
    <scope>NUCLEOTIDE SEQUENCE [LARGE SCALE GENOMIC DNA]</scope>
</reference>
<keyword evidence="2" id="KW-1185">Reference proteome</keyword>
<sequence>MSPPQEVFERGEKYLEPQSLRNGGVVIGLFPPVTSQTLNIFINEPSHLQPLPCPIKINYTTDRCRAVTTYRRNGHSSPETAWASKDPSHSVIVEFLFFPLLSEQHLATTIMNAP</sequence>
<dbReference type="AlphaFoldDB" id="A0AAV4NDM5"/>
<evidence type="ECO:0000313" key="1">
    <source>
        <dbReference type="EMBL" id="GIX81920.1"/>
    </source>
</evidence>
<gene>
    <name evidence="1" type="ORF">CDAR_558961</name>
</gene>
<dbReference type="EMBL" id="BPLQ01001454">
    <property type="protein sequence ID" value="GIX81920.1"/>
    <property type="molecule type" value="Genomic_DNA"/>
</dbReference>
<dbReference type="Proteomes" id="UP001054837">
    <property type="component" value="Unassembled WGS sequence"/>
</dbReference>
<protein>
    <submittedName>
        <fullName evidence="1">Uncharacterized protein</fullName>
    </submittedName>
</protein>
<organism evidence="1 2">
    <name type="scientific">Caerostris darwini</name>
    <dbReference type="NCBI Taxonomy" id="1538125"/>
    <lineage>
        <taxon>Eukaryota</taxon>
        <taxon>Metazoa</taxon>
        <taxon>Ecdysozoa</taxon>
        <taxon>Arthropoda</taxon>
        <taxon>Chelicerata</taxon>
        <taxon>Arachnida</taxon>
        <taxon>Araneae</taxon>
        <taxon>Araneomorphae</taxon>
        <taxon>Entelegynae</taxon>
        <taxon>Araneoidea</taxon>
        <taxon>Araneidae</taxon>
        <taxon>Caerostris</taxon>
    </lineage>
</organism>
<accession>A0AAV4NDM5</accession>